<keyword evidence="4" id="KW-0564">Palmitate</keyword>
<dbReference type="Proteomes" id="UP001499974">
    <property type="component" value="Unassembled WGS sequence"/>
</dbReference>
<evidence type="ECO:0000256" key="1">
    <source>
        <dbReference type="ARBA" id="ARBA00022475"/>
    </source>
</evidence>
<comment type="caution">
    <text evidence="8">The sequence shown here is derived from an EMBL/GenBank/DDBJ whole genome shotgun (WGS) entry which is preliminary data.</text>
</comment>
<feature type="signal peptide" evidence="7">
    <location>
        <begin position="1"/>
        <end position="20"/>
    </location>
</feature>
<reference evidence="9" key="1">
    <citation type="journal article" date="2019" name="Int. J. Syst. Evol. Microbiol.">
        <title>The Global Catalogue of Microorganisms (GCM) 10K type strain sequencing project: providing services to taxonomists for standard genome sequencing and annotation.</title>
        <authorList>
            <consortium name="The Broad Institute Genomics Platform"/>
            <consortium name="The Broad Institute Genome Sequencing Center for Infectious Disease"/>
            <person name="Wu L."/>
            <person name="Ma J."/>
        </authorList>
    </citation>
    <scope>NUCLEOTIDE SEQUENCE [LARGE SCALE GENOMIC DNA]</scope>
    <source>
        <strain evidence="9">JCM 18531</strain>
    </source>
</reference>
<keyword evidence="3" id="KW-0472">Membrane</keyword>
<keyword evidence="5" id="KW-0449">Lipoprotein</keyword>
<dbReference type="EMBL" id="BAABKM010000002">
    <property type="protein sequence ID" value="GAA4698187.1"/>
    <property type="molecule type" value="Genomic_DNA"/>
</dbReference>
<name>A0ABP8X1D1_9ACTN</name>
<protein>
    <recommendedName>
        <fullName evidence="10">Extracellular solute-binding protein</fullName>
    </recommendedName>
</protein>
<sequence>MRVTRGLVACVAVASVLTTAACTGDSSDPAPPEPSPSSTAPPDKLTFGVVGPRDVQRAFRATVDAWNLNPDTIDVTIQSWPTQAAMRSAIEQGTPVPDVFMSSRSDLAWLLENQYNQPVDELLDERGVEFGDTYSRDALEALSADDHLQCMPYGVTPTVIYYNKRLVNFNRMRNRGLDVPDEDATSWSFDQFTTAAEFASRPARGSKGVDIAATVQGLAPFIRSGGGTVFDDEDKPTSLAFSSDSSKDALERTLELLRNPQVTLDETQLDEASAVRWFLRGKLGMIAGDRSLTPVLRQKSNLDFDVMPMPKLDGASTVGDVTSLCMSAKTASPSLAADFMVHEVSADWVGLVASTGYLQPANVEVALSDDFLQPGRRPEHSTFFNSSVRSMSVPPLIDTLPELEETVAPSLRQLVYGVGVLDLDALTTQIDDESKPVLDPESASDTASPSESPSE</sequence>
<gene>
    <name evidence="8" type="ORF">GCM10023349_12750</name>
</gene>
<proteinExistence type="predicted"/>
<feature type="region of interest" description="Disordered" evidence="6">
    <location>
        <begin position="22"/>
        <end position="44"/>
    </location>
</feature>
<dbReference type="Gene3D" id="3.40.190.10">
    <property type="entry name" value="Periplasmic binding protein-like II"/>
    <property type="match status" value="1"/>
</dbReference>
<evidence type="ECO:0000256" key="7">
    <source>
        <dbReference type="SAM" id="SignalP"/>
    </source>
</evidence>
<evidence type="ECO:0008006" key="10">
    <source>
        <dbReference type="Google" id="ProtNLM"/>
    </source>
</evidence>
<evidence type="ECO:0000256" key="5">
    <source>
        <dbReference type="ARBA" id="ARBA00023288"/>
    </source>
</evidence>
<accession>A0ABP8X1D1</accession>
<keyword evidence="9" id="KW-1185">Reference proteome</keyword>
<feature type="region of interest" description="Disordered" evidence="6">
    <location>
        <begin position="431"/>
        <end position="455"/>
    </location>
</feature>
<feature type="chain" id="PRO_5046025027" description="Extracellular solute-binding protein" evidence="7">
    <location>
        <begin position="21"/>
        <end position="455"/>
    </location>
</feature>
<evidence type="ECO:0000256" key="4">
    <source>
        <dbReference type="ARBA" id="ARBA00023139"/>
    </source>
</evidence>
<organism evidence="8 9">
    <name type="scientific">Nocardioides conyzicola</name>
    <dbReference type="NCBI Taxonomy" id="1651781"/>
    <lineage>
        <taxon>Bacteria</taxon>
        <taxon>Bacillati</taxon>
        <taxon>Actinomycetota</taxon>
        <taxon>Actinomycetes</taxon>
        <taxon>Propionibacteriales</taxon>
        <taxon>Nocardioidaceae</taxon>
        <taxon>Nocardioides</taxon>
    </lineage>
</organism>
<keyword evidence="1" id="KW-1003">Cell membrane</keyword>
<dbReference type="InterPro" id="IPR006059">
    <property type="entry name" value="SBP"/>
</dbReference>
<dbReference type="PANTHER" id="PTHR43649">
    <property type="entry name" value="ARABINOSE-BINDING PROTEIN-RELATED"/>
    <property type="match status" value="1"/>
</dbReference>
<feature type="compositionally biased region" description="Polar residues" evidence="6">
    <location>
        <begin position="443"/>
        <end position="455"/>
    </location>
</feature>
<keyword evidence="2 7" id="KW-0732">Signal</keyword>
<evidence type="ECO:0000256" key="6">
    <source>
        <dbReference type="SAM" id="MobiDB-lite"/>
    </source>
</evidence>
<dbReference type="Pfam" id="PF01547">
    <property type="entry name" value="SBP_bac_1"/>
    <property type="match status" value="1"/>
</dbReference>
<evidence type="ECO:0000313" key="9">
    <source>
        <dbReference type="Proteomes" id="UP001499974"/>
    </source>
</evidence>
<dbReference type="PANTHER" id="PTHR43649:SF33">
    <property type="entry name" value="POLYGALACTURONAN_RHAMNOGALACTURONAN-BINDING PROTEIN YTCQ"/>
    <property type="match status" value="1"/>
</dbReference>
<dbReference type="PROSITE" id="PS51257">
    <property type="entry name" value="PROKAR_LIPOPROTEIN"/>
    <property type="match status" value="1"/>
</dbReference>
<dbReference type="SUPFAM" id="SSF53850">
    <property type="entry name" value="Periplasmic binding protein-like II"/>
    <property type="match status" value="1"/>
</dbReference>
<dbReference type="InterPro" id="IPR050490">
    <property type="entry name" value="Bact_solute-bd_prot1"/>
</dbReference>
<evidence type="ECO:0000313" key="8">
    <source>
        <dbReference type="EMBL" id="GAA4698187.1"/>
    </source>
</evidence>
<evidence type="ECO:0000256" key="3">
    <source>
        <dbReference type="ARBA" id="ARBA00023136"/>
    </source>
</evidence>
<evidence type="ECO:0000256" key="2">
    <source>
        <dbReference type="ARBA" id="ARBA00022729"/>
    </source>
</evidence>